<feature type="compositionally biased region" description="Polar residues" evidence="1">
    <location>
        <begin position="111"/>
        <end position="125"/>
    </location>
</feature>
<proteinExistence type="predicted"/>
<protein>
    <recommendedName>
        <fullName evidence="3">Reverse transcriptase domain-containing protein</fullName>
    </recommendedName>
</protein>
<dbReference type="AlphaFoldDB" id="A0A699QG95"/>
<feature type="non-terminal residue" evidence="2">
    <location>
        <position position="1"/>
    </location>
</feature>
<dbReference type="EMBL" id="BKCJ011007807">
    <property type="protein sequence ID" value="GFC65703.1"/>
    <property type="molecule type" value="Genomic_DNA"/>
</dbReference>
<accession>A0A699QG95</accession>
<organism evidence="2">
    <name type="scientific">Tanacetum cinerariifolium</name>
    <name type="common">Dalmatian daisy</name>
    <name type="synonym">Chrysanthemum cinerariifolium</name>
    <dbReference type="NCBI Taxonomy" id="118510"/>
    <lineage>
        <taxon>Eukaryota</taxon>
        <taxon>Viridiplantae</taxon>
        <taxon>Streptophyta</taxon>
        <taxon>Embryophyta</taxon>
        <taxon>Tracheophyta</taxon>
        <taxon>Spermatophyta</taxon>
        <taxon>Magnoliopsida</taxon>
        <taxon>eudicotyledons</taxon>
        <taxon>Gunneridae</taxon>
        <taxon>Pentapetalae</taxon>
        <taxon>asterids</taxon>
        <taxon>campanulids</taxon>
        <taxon>Asterales</taxon>
        <taxon>Asteraceae</taxon>
        <taxon>Asteroideae</taxon>
        <taxon>Anthemideae</taxon>
        <taxon>Anthemidinae</taxon>
        <taxon>Tanacetum</taxon>
    </lineage>
</organism>
<comment type="caution">
    <text evidence="2">The sequence shown here is derived from an EMBL/GenBank/DDBJ whole genome shotgun (WGS) entry which is preliminary data.</text>
</comment>
<reference evidence="2" key="1">
    <citation type="journal article" date="2019" name="Sci. Rep.">
        <title>Draft genome of Tanacetum cinerariifolium, the natural source of mosquito coil.</title>
        <authorList>
            <person name="Yamashiro T."/>
            <person name="Shiraishi A."/>
            <person name="Satake H."/>
            <person name="Nakayama K."/>
        </authorList>
    </citation>
    <scope>NUCLEOTIDE SEQUENCE</scope>
</reference>
<name>A0A699QG95_TANCI</name>
<sequence>DIPSVKKIEQINKIDFINAGGIDFESKEIEDFLNDDSIPFRVEDSVFNMDEDILFLESLLRDDPIPPHLIIPNQTKLPIEETNHSLNMGTKNLIPIPNECLVVLENGNQSTEPINDNSSDFTIISNPPFDVESNSDESTSNHNTVKSD</sequence>
<feature type="region of interest" description="Disordered" evidence="1">
    <location>
        <begin position="111"/>
        <end position="148"/>
    </location>
</feature>
<feature type="compositionally biased region" description="Polar residues" evidence="1">
    <location>
        <begin position="136"/>
        <end position="148"/>
    </location>
</feature>
<evidence type="ECO:0008006" key="3">
    <source>
        <dbReference type="Google" id="ProtNLM"/>
    </source>
</evidence>
<evidence type="ECO:0000313" key="2">
    <source>
        <dbReference type="EMBL" id="GFC65703.1"/>
    </source>
</evidence>
<evidence type="ECO:0000256" key="1">
    <source>
        <dbReference type="SAM" id="MobiDB-lite"/>
    </source>
</evidence>
<gene>
    <name evidence="2" type="ORF">Tci_837673</name>
</gene>